<accession>A0ABQ3ZGW3</accession>
<keyword evidence="1 2" id="KW-0238">DNA-binding</keyword>
<dbReference type="InterPro" id="IPR001867">
    <property type="entry name" value="OmpR/PhoB-type_DNA-bd"/>
</dbReference>
<evidence type="ECO:0000259" key="3">
    <source>
        <dbReference type="PROSITE" id="PS51755"/>
    </source>
</evidence>
<protein>
    <recommendedName>
        <fullName evidence="3">OmpR/PhoB-type domain-containing protein</fullName>
    </recommendedName>
</protein>
<reference evidence="4 5" key="1">
    <citation type="submission" date="2021-01" db="EMBL/GenBank/DDBJ databases">
        <title>Whole genome shotgun sequence of Actinoplanes humidus NBRC 14915.</title>
        <authorList>
            <person name="Komaki H."/>
            <person name="Tamura T."/>
        </authorList>
    </citation>
    <scope>NUCLEOTIDE SEQUENCE [LARGE SCALE GENOMIC DNA]</scope>
    <source>
        <strain evidence="4 5">NBRC 14915</strain>
    </source>
</reference>
<sequence length="136" mass="15006">MCADIGELRAMLAGTLPAEPEFPDEIPARSPSEKVSFGDLVVDVVQHQVAWRGHALDLTRLEHRLLTRLASPPVEVWPYERLFAAVWDSAYLGDTSILHSAVKRLRQKLRALDGGPVVETVRGIGYRLKQTVAPAA</sequence>
<dbReference type="SUPFAM" id="SSF46894">
    <property type="entry name" value="C-terminal effector domain of the bipartite response regulators"/>
    <property type="match status" value="1"/>
</dbReference>
<evidence type="ECO:0000313" key="5">
    <source>
        <dbReference type="Proteomes" id="UP000603200"/>
    </source>
</evidence>
<gene>
    <name evidence="4" type="ORF">Ahu01nite_008870</name>
</gene>
<dbReference type="Gene3D" id="1.10.10.10">
    <property type="entry name" value="Winged helix-like DNA-binding domain superfamily/Winged helix DNA-binding domain"/>
    <property type="match status" value="1"/>
</dbReference>
<comment type="caution">
    <text evidence="4">The sequence shown here is derived from an EMBL/GenBank/DDBJ whole genome shotgun (WGS) entry which is preliminary data.</text>
</comment>
<organism evidence="4 5">
    <name type="scientific">Winogradskya humida</name>
    <dbReference type="NCBI Taxonomy" id="113566"/>
    <lineage>
        <taxon>Bacteria</taxon>
        <taxon>Bacillati</taxon>
        <taxon>Actinomycetota</taxon>
        <taxon>Actinomycetes</taxon>
        <taxon>Micromonosporales</taxon>
        <taxon>Micromonosporaceae</taxon>
        <taxon>Winogradskya</taxon>
    </lineage>
</organism>
<evidence type="ECO:0000256" key="1">
    <source>
        <dbReference type="ARBA" id="ARBA00023125"/>
    </source>
</evidence>
<keyword evidence="5" id="KW-1185">Reference proteome</keyword>
<evidence type="ECO:0000313" key="4">
    <source>
        <dbReference type="EMBL" id="GIE17785.1"/>
    </source>
</evidence>
<feature type="domain" description="OmpR/PhoB-type" evidence="3">
    <location>
        <begin position="32"/>
        <end position="130"/>
    </location>
</feature>
<name>A0ABQ3ZGW3_9ACTN</name>
<dbReference type="EMBL" id="BOMN01000012">
    <property type="protein sequence ID" value="GIE17785.1"/>
    <property type="molecule type" value="Genomic_DNA"/>
</dbReference>
<evidence type="ECO:0000256" key="2">
    <source>
        <dbReference type="PROSITE-ProRule" id="PRU01091"/>
    </source>
</evidence>
<proteinExistence type="predicted"/>
<dbReference type="InterPro" id="IPR016032">
    <property type="entry name" value="Sig_transdc_resp-reg_C-effctor"/>
</dbReference>
<dbReference type="Pfam" id="PF00486">
    <property type="entry name" value="Trans_reg_C"/>
    <property type="match status" value="1"/>
</dbReference>
<dbReference type="CDD" id="cd00383">
    <property type="entry name" value="trans_reg_C"/>
    <property type="match status" value="1"/>
</dbReference>
<dbReference type="Proteomes" id="UP000603200">
    <property type="component" value="Unassembled WGS sequence"/>
</dbReference>
<dbReference type="SMART" id="SM00862">
    <property type="entry name" value="Trans_reg_C"/>
    <property type="match status" value="1"/>
</dbReference>
<dbReference type="InterPro" id="IPR036388">
    <property type="entry name" value="WH-like_DNA-bd_sf"/>
</dbReference>
<feature type="DNA-binding region" description="OmpR/PhoB-type" evidence="2">
    <location>
        <begin position="32"/>
        <end position="130"/>
    </location>
</feature>
<dbReference type="PROSITE" id="PS51755">
    <property type="entry name" value="OMPR_PHOB"/>
    <property type="match status" value="1"/>
</dbReference>